<keyword evidence="1" id="KW-0812">Transmembrane</keyword>
<proteinExistence type="predicted"/>
<feature type="transmembrane region" description="Helical" evidence="1">
    <location>
        <begin position="172"/>
        <end position="196"/>
    </location>
</feature>
<keyword evidence="1" id="KW-0472">Membrane</keyword>
<protein>
    <submittedName>
        <fullName evidence="2">Transporter</fullName>
    </submittedName>
</protein>
<sequence length="524" mass="54034">MVAHLLSLRFRLMLNGIRRSPMVLVSTILGALWGLFILVGLIIGMVALAFAEPQWAWITAVLGGALAVLGWVIVPVLFRGMDQSLSVEKLRTFPIPPQRLLVALLVVGLLGVPGIVTAIVGLATTLSWLREPVALIAAPFAAALGVLICIAASRAFESIGAALAAGRRYREVMGVIVFIPLILLGPIIALAGSSLSSISGDLPRIAAIVSWTPLGAAWSIPGDLALGRPLEALAKAGIALATLALLILLWRRSLATLLVSPPTAGSGAKRSKGLGPFNWYPATPTGAVAARTTVYWLRDPRYGGSLVVLPALAILAVFVAVTGSEWFLLLLGPIFAATLAITLCAEVSYDGTAFASHLSTGVSGVADRAGRVITLGIISVPLVTIATVVPQIVLGRSADIPALLGIGYGLLLTGFGVSSVASARFLLPVPAAGESPFKTPPGSSFTSQISMLATWAVVFALSIPELVLGAISLIGGQMIFGVAALVVGVVLGSVLMVVGIRAGGALLDRRGPELLTSLRRARGA</sequence>
<evidence type="ECO:0000313" key="3">
    <source>
        <dbReference type="Proteomes" id="UP000244893"/>
    </source>
</evidence>
<keyword evidence="3" id="KW-1185">Reference proteome</keyword>
<feature type="transmembrane region" description="Helical" evidence="1">
    <location>
        <begin position="133"/>
        <end position="152"/>
    </location>
</feature>
<name>A0A2V1HQY1_9MICO</name>
<organism evidence="2 3">
    <name type="scientific">Amnibacterium flavum</name>
    <dbReference type="NCBI Taxonomy" id="2173173"/>
    <lineage>
        <taxon>Bacteria</taxon>
        <taxon>Bacillati</taxon>
        <taxon>Actinomycetota</taxon>
        <taxon>Actinomycetes</taxon>
        <taxon>Micrococcales</taxon>
        <taxon>Microbacteriaceae</taxon>
        <taxon>Amnibacterium</taxon>
    </lineage>
</organism>
<dbReference type="Proteomes" id="UP000244893">
    <property type="component" value="Unassembled WGS sequence"/>
</dbReference>
<gene>
    <name evidence="2" type="ORF">DDQ50_09870</name>
</gene>
<keyword evidence="1" id="KW-1133">Transmembrane helix</keyword>
<evidence type="ECO:0000313" key="2">
    <source>
        <dbReference type="EMBL" id="PVZ94052.1"/>
    </source>
</evidence>
<dbReference type="EMBL" id="QEOP01000002">
    <property type="protein sequence ID" value="PVZ94052.1"/>
    <property type="molecule type" value="Genomic_DNA"/>
</dbReference>
<feature type="transmembrane region" description="Helical" evidence="1">
    <location>
        <begin position="406"/>
        <end position="427"/>
    </location>
</feature>
<feature type="transmembrane region" description="Helical" evidence="1">
    <location>
        <begin position="447"/>
        <end position="471"/>
    </location>
</feature>
<reference evidence="2 3" key="1">
    <citation type="submission" date="2018-05" db="EMBL/GenBank/DDBJ databases">
        <title>Amnibacterium sp. M8JJ-5, whole genome shotgun sequence.</title>
        <authorList>
            <person name="Tuo L."/>
        </authorList>
    </citation>
    <scope>NUCLEOTIDE SEQUENCE [LARGE SCALE GENOMIC DNA]</scope>
    <source>
        <strain evidence="2 3">M8JJ-5</strain>
    </source>
</reference>
<accession>A0A2V1HQY1</accession>
<dbReference type="OrthoDB" id="3261041at2"/>
<feature type="transmembrane region" description="Helical" evidence="1">
    <location>
        <begin position="369"/>
        <end position="394"/>
    </location>
</feature>
<comment type="caution">
    <text evidence="2">The sequence shown here is derived from an EMBL/GenBank/DDBJ whole genome shotgun (WGS) entry which is preliminary data.</text>
</comment>
<feature type="transmembrane region" description="Helical" evidence="1">
    <location>
        <begin position="232"/>
        <end position="250"/>
    </location>
</feature>
<evidence type="ECO:0000256" key="1">
    <source>
        <dbReference type="SAM" id="Phobius"/>
    </source>
</evidence>
<feature type="transmembrane region" description="Helical" evidence="1">
    <location>
        <begin position="99"/>
        <end position="121"/>
    </location>
</feature>
<feature type="transmembrane region" description="Helical" evidence="1">
    <location>
        <begin position="302"/>
        <end position="321"/>
    </location>
</feature>
<feature type="transmembrane region" description="Helical" evidence="1">
    <location>
        <begin position="21"/>
        <end position="49"/>
    </location>
</feature>
<feature type="transmembrane region" description="Helical" evidence="1">
    <location>
        <begin position="328"/>
        <end position="349"/>
    </location>
</feature>
<feature type="transmembrane region" description="Helical" evidence="1">
    <location>
        <begin position="478"/>
        <end position="500"/>
    </location>
</feature>
<dbReference type="RefSeq" id="WP_116756566.1">
    <property type="nucleotide sequence ID" value="NZ_JBHUEX010000001.1"/>
</dbReference>
<dbReference type="AlphaFoldDB" id="A0A2V1HQY1"/>
<feature type="transmembrane region" description="Helical" evidence="1">
    <location>
        <begin position="55"/>
        <end position="78"/>
    </location>
</feature>